<protein>
    <submittedName>
        <fullName evidence="1">Uncharacterized protein</fullName>
    </submittedName>
</protein>
<keyword evidence="2" id="KW-1185">Reference proteome</keyword>
<proteinExistence type="predicted"/>
<name>A0A5E4QLW3_9NEOP</name>
<sequence>MDKFKHCLTFFMNFPVTAVSKKKELVAAHNHIERFLTEDCRVPIEFDPDATGLKRHELIIISNSKKRTQSPLGNPLAN</sequence>
<gene>
    <name evidence="1" type="ORF">LSINAPIS_LOCUS9406</name>
</gene>
<dbReference type="EMBL" id="FZQP02003468">
    <property type="protein sequence ID" value="VVC98306.1"/>
    <property type="molecule type" value="Genomic_DNA"/>
</dbReference>
<dbReference type="Proteomes" id="UP000324832">
    <property type="component" value="Unassembled WGS sequence"/>
</dbReference>
<accession>A0A5E4QLW3</accession>
<evidence type="ECO:0000313" key="2">
    <source>
        <dbReference type="Proteomes" id="UP000324832"/>
    </source>
</evidence>
<organism evidence="1 2">
    <name type="scientific">Leptidea sinapis</name>
    <dbReference type="NCBI Taxonomy" id="189913"/>
    <lineage>
        <taxon>Eukaryota</taxon>
        <taxon>Metazoa</taxon>
        <taxon>Ecdysozoa</taxon>
        <taxon>Arthropoda</taxon>
        <taxon>Hexapoda</taxon>
        <taxon>Insecta</taxon>
        <taxon>Pterygota</taxon>
        <taxon>Neoptera</taxon>
        <taxon>Endopterygota</taxon>
        <taxon>Lepidoptera</taxon>
        <taxon>Glossata</taxon>
        <taxon>Ditrysia</taxon>
        <taxon>Papilionoidea</taxon>
        <taxon>Pieridae</taxon>
        <taxon>Dismorphiinae</taxon>
        <taxon>Leptidea</taxon>
    </lineage>
</organism>
<evidence type="ECO:0000313" key="1">
    <source>
        <dbReference type="EMBL" id="VVC98306.1"/>
    </source>
</evidence>
<dbReference type="AlphaFoldDB" id="A0A5E4QLW3"/>
<reference evidence="1 2" key="1">
    <citation type="submission" date="2017-07" db="EMBL/GenBank/DDBJ databases">
        <authorList>
            <person name="Talla V."/>
            <person name="Backstrom N."/>
        </authorList>
    </citation>
    <scope>NUCLEOTIDE SEQUENCE [LARGE SCALE GENOMIC DNA]</scope>
</reference>